<dbReference type="Proteomes" id="UP001497516">
    <property type="component" value="Chromosome 8"/>
</dbReference>
<protein>
    <recommendedName>
        <fullName evidence="5">Ubiquitin-like protease family profile domain-containing protein</fullName>
    </recommendedName>
</protein>
<keyword evidence="7" id="KW-1185">Reference proteome</keyword>
<dbReference type="AlphaFoldDB" id="A0AAV2GDX9"/>
<dbReference type="Pfam" id="PF02902">
    <property type="entry name" value="Peptidase_C48"/>
    <property type="match status" value="1"/>
</dbReference>
<dbReference type="InterPro" id="IPR003653">
    <property type="entry name" value="Peptidase_C48_C"/>
</dbReference>
<sequence length="346" mass="39793">MGLLMSMISAAGTLLRPPSSSIVLTDYAKAKAQQDPVMQYALDTKLPSLEVLFEDVEGGSRRWTRRDFIRLVGNFGVPNEMTNFYVDRINKRSLAVDGHLKKVIFRTNFAEIVIREADRKTDYGTCLIRVREHLSSIHYLAEGKIDATKCKLWCIPLTYKKHASAIVVNVKEGCFEYVDSGPADSRKTLGRMKVMCRRIAKVAVMYINSTLQDDDDEKIDSSKFNWKARRVPRQPSGSAACAVYRLRFLEEWNGGGREDLWRFDGWDDKSWHQKERVKICASILNDHDSNAILHQVKQRAATAREKNICRRRRRMFVYTMTSFGALYCFVIFTRYSKSSESESQNP</sequence>
<keyword evidence="4" id="KW-1133">Transmembrane helix</keyword>
<dbReference type="EMBL" id="OZ034821">
    <property type="protein sequence ID" value="CAL1408869.1"/>
    <property type="molecule type" value="Genomic_DNA"/>
</dbReference>
<name>A0AAV2GDX9_9ROSI</name>
<evidence type="ECO:0000256" key="3">
    <source>
        <dbReference type="ARBA" id="ARBA00022801"/>
    </source>
</evidence>
<feature type="transmembrane region" description="Helical" evidence="4">
    <location>
        <begin position="315"/>
        <end position="335"/>
    </location>
</feature>
<dbReference type="Gene3D" id="3.40.395.10">
    <property type="entry name" value="Adenoviral Proteinase, Chain A"/>
    <property type="match status" value="1"/>
</dbReference>
<dbReference type="GO" id="GO:0006508">
    <property type="term" value="P:proteolysis"/>
    <property type="evidence" value="ECO:0007669"/>
    <property type="project" value="UniProtKB-KW"/>
</dbReference>
<dbReference type="SUPFAM" id="SSF54001">
    <property type="entry name" value="Cysteine proteinases"/>
    <property type="match status" value="1"/>
</dbReference>
<keyword evidence="3" id="KW-0378">Hydrolase</keyword>
<dbReference type="InterPro" id="IPR038765">
    <property type="entry name" value="Papain-like_cys_pep_sf"/>
</dbReference>
<organism evidence="6 7">
    <name type="scientific">Linum trigynum</name>
    <dbReference type="NCBI Taxonomy" id="586398"/>
    <lineage>
        <taxon>Eukaryota</taxon>
        <taxon>Viridiplantae</taxon>
        <taxon>Streptophyta</taxon>
        <taxon>Embryophyta</taxon>
        <taxon>Tracheophyta</taxon>
        <taxon>Spermatophyta</taxon>
        <taxon>Magnoliopsida</taxon>
        <taxon>eudicotyledons</taxon>
        <taxon>Gunneridae</taxon>
        <taxon>Pentapetalae</taxon>
        <taxon>rosids</taxon>
        <taxon>fabids</taxon>
        <taxon>Malpighiales</taxon>
        <taxon>Linaceae</taxon>
        <taxon>Linum</taxon>
    </lineage>
</organism>
<keyword evidence="2" id="KW-0645">Protease</keyword>
<feature type="domain" description="Ubiquitin-like protease family profile" evidence="5">
    <location>
        <begin position="145"/>
        <end position="250"/>
    </location>
</feature>
<evidence type="ECO:0000259" key="5">
    <source>
        <dbReference type="Pfam" id="PF02902"/>
    </source>
</evidence>
<evidence type="ECO:0000313" key="6">
    <source>
        <dbReference type="EMBL" id="CAL1408869.1"/>
    </source>
</evidence>
<gene>
    <name evidence="6" type="ORF">LTRI10_LOCUS48428</name>
</gene>
<reference evidence="6 7" key="1">
    <citation type="submission" date="2024-04" db="EMBL/GenBank/DDBJ databases">
        <authorList>
            <person name="Fracassetti M."/>
        </authorList>
    </citation>
    <scope>NUCLEOTIDE SEQUENCE [LARGE SCALE GENOMIC DNA]</scope>
</reference>
<evidence type="ECO:0000256" key="2">
    <source>
        <dbReference type="ARBA" id="ARBA00022670"/>
    </source>
</evidence>
<comment type="similarity">
    <text evidence="1">Belongs to the peptidase C48 family.</text>
</comment>
<dbReference type="GO" id="GO:0008234">
    <property type="term" value="F:cysteine-type peptidase activity"/>
    <property type="evidence" value="ECO:0007669"/>
    <property type="project" value="InterPro"/>
</dbReference>
<accession>A0AAV2GDX9</accession>
<keyword evidence="4" id="KW-0812">Transmembrane</keyword>
<evidence type="ECO:0000313" key="7">
    <source>
        <dbReference type="Proteomes" id="UP001497516"/>
    </source>
</evidence>
<evidence type="ECO:0000256" key="1">
    <source>
        <dbReference type="ARBA" id="ARBA00005234"/>
    </source>
</evidence>
<proteinExistence type="inferred from homology"/>
<keyword evidence="4" id="KW-0472">Membrane</keyword>
<evidence type="ECO:0000256" key="4">
    <source>
        <dbReference type="SAM" id="Phobius"/>
    </source>
</evidence>